<evidence type="ECO:0000313" key="3">
    <source>
        <dbReference type="Proteomes" id="UP000008827"/>
    </source>
</evidence>
<reference evidence="1" key="3">
    <citation type="submission" date="2018-07" db="EMBL/GenBank/DDBJ databases">
        <title>WGS assembly of Glycine max.</title>
        <authorList>
            <person name="Schmutz J."/>
            <person name="Cannon S."/>
            <person name="Schlueter J."/>
            <person name="Ma J."/>
            <person name="Mitros T."/>
            <person name="Nelson W."/>
            <person name="Hyten D."/>
            <person name="Song Q."/>
            <person name="Thelen J."/>
            <person name="Cheng J."/>
            <person name="Xu D."/>
            <person name="Hellsten U."/>
            <person name="May G."/>
            <person name="Yu Y."/>
            <person name="Sakurai T."/>
            <person name="Umezawa T."/>
            <person name="Bhattacharyya M."/>
            <person name="Sandhu D."/>
            <person name="Valliyodan B."/>
            <person name="Lindquist E."/>
            <person name="Peto M."/>
            <person name="Grant D."/>
            <person name="Shu S."/>
            <person name="Goodstein D."/>
            <person name="Barry K."/>
            <person name="Futrell-Griggs M."/>
            <person name="Abernathy B."/>
            <person name="Du J."/>
            <person name="Tian Z."/>
            <person name="Zhu L."/>
            <person name="Gill N."/>
            <person name="Joshi T."/>
            <person name="Libault M."/>
            <person name="Sethuraman A."/>
            <person name="Zhang X."/>
            <person name="Shinozaki K."/>
            <person name="Nguyen H."/>
            <person name="Wing R."/>
            <person name="Cregan P."/>
            <person name="Specht J."/>
            <person name="Grimwood J."/>
            <person name="Rokhsar D."/>
            <person name="Stacey G."/>
            <person name="Shoemaker R."/>
            <person name="Jackson S."/>
        </authorList>
    </citation>
    <scope>NUCLEOTIDE SEQUENCE</scope>
    <source>
        <tissue evidence="1">Callus</tissue>
    </source>
</reference>
<protein>
    <submittedName>
        <fullName evidence="1 2">Uncharacterized protein</fullName>
    </submittedName>
</protein>
<dbReference type="Proteomes" id="UP000008827">
    <property type="component" value="Chromosome 20"/>
</dbReference>
<dbReference type="InParanoid" id="K7N2I1"/>
<evidence type="ECO:0000313" key="2">
    <source>
        <dbReference type="EnsemblPlants" id="KRG90472"/>
    </source>
</evidence>
<reference evidence="1 2" key="1">
    <citation type="journal article" date="2010" name="Nature">
        <title>Genome sequence of the palaeopolyploid soybean.</title>
        <authorList>
            <person name="Schmutz J."/>
            <person name="Cannon S.B."/>
            <person name="Schlueter J."/>
            <person name="Ma J."/>
            <person name="Mitros T."/>
            <person name="Nelson W."/>
            <person name="Hyten D.L."/>
            <person name="Song Q."/>
            <person name="Thelen J.J."/>
            <person name="Cheng J."/>
            <person name="Xu D."/>
            <person name="Hellsten U."/>
            <person name="May G.D."/>
            <person name="Yu Y."/>
            <person name="Sakurai T."/>
            <person name="Umezawa T."/>
            <person name="Bhattacharyya M.K."/>
            <person name="Sandhu D."/>
            <person name="Valliyodan B."/>
            <person name="Lindquist E."/>
            <person name="Peto M."/>
            <person name="Grant D."/>
            <person name="Shu S."/>
            <person name="Goodstein D."/>
            <person name="Barry K."/>
            <person name="Futrell-Griggs M."/>
            <person name="Abernathy B."/>
            <person name="Du J."/>
            <person name="Tian Z."/>
            <person name="Zhu L."/>
            <person name="Gill N."/>
            <person name="Joshi T."/>
            <person name="Libault M."/>
            <person name="Sethuraman A."/>
            <person name="Zhang X.-C."/>
            <person name="Shinozaki K."/>
            <person name="Nguyen H.T."/>
            <person name="Wing R.A."/>
            <person name="Cregan P."/>
            <person name="Specht J."/>
            <person name="Grimwood J."/>
            <person name="Rokhsar D."/>
            <person name="Stacey G."/>
            <person name="Shoemaker R.C."/>
            <person name="Jackson S.A."/>
        </authorList>
    </citation>
    <scope>NUCLEOTIDE SEQUENCE [LARGE SCALE GENOMIC DNA]</scope>
    <source>
        <strain evidence="2">cv. Williams 82</strain>
        <tissue evidence="1">Callus</tissue>
    </source>
</reference>
<dbReference type="AlphaFoldDB" id="K7N2I1"/>
<organism evidence="1">
    <name type="scientific">Glycine max</name>
    <name type="common">Soybean</name>
    <name type="synonym">Glycine hispida</name>
    <dbReference type="NCBI Taxonomy" id="3847"/>
    <lineage>
        <taxon>Eukaryota</taxon>
        <taxon>Viridiplantae</taxon>
        <taxon>Streptophyta</taxon>
        <taxon>Embryophyta</taxon>
        <taxon>Tracheophyta</taxon>
        <taxon>Spermatophyta</taxon>
        <taxon>Magnoliopsida</taxon>
        <taxon>eudicotyledons</taxon>
        <taxon>Gunneridae</taxon>
        <taxon>Pentapetalae</taxon>
        <taxon>rosids</taxon>
        <taxon>fabids</taxon>
        <taxon>Fabales</taxon>
        <taxon>Fabaceae</taxon>
        <taxon>Papilionoideae</taxon>
        <taxon>50 kb inversion clade</taxon>
        <taxon>NPAAA clade</taxon>
        <taxon>indigoferoid/millettioid clade</taxon>
        <taxon>Phaseoleae</taxon>
        <taxon>Glycine</taxon>
        <taxon>Glycine subgen. Soja</taxon>
    </lineage>
</organism>
<reference evidence="2" key="2">
    <citation type="submission" date="2018-02" db="UniProtKB">
        <authorList>
            <consortium name="EnsemblPlants"/>
        </authorList>
    </citation>
    <scope>IDENTIFICATION</scope>
    <source>
        <strain evidence="2">Williams 82</strain>
    </source>
</reference>
<dbReference type="EMBL" id="CM000853">
    <property type="protein sequence ID" value="KRG90472.1"/>
    <property type="molecule type" value="Genomic_DNA"/>
</dbReference>
<dbReference type="EnsemblPlants" id="KRG90472">
    <property type="protein sequence ID" value="KRG90472"/>
    <property type="gene ID" value="GLYMA_20G093100"/>
</dbReference>
<name>K7N2I1_SOYBN</name>
<keyword evidence="3" id="KW-1185">Reference proteome</keyword>
<accession>K7N2I1</accession>
<proteinExistence type="predicted"/>
<dbReference type="HOGENOM" id="CLU_3018143_0_0_1"/>
<evidence type="ECO:0000313" key="1">
    <source>
        <dbReference type="EMBL" id="KRG90472.1"/>
    </source>
</evidence>
<dbReference type="PaxDb" id="3847-GLYMA20G22540.1"/>
<dbReference type="Gramene" id="KRG90472">
    <property type="protein sequence ID" value="KRG90472"/>
    <property type="gene ID" value="GLYMA_20G093100"/>
</dbReference>
<gene>
    <name evidence="1" type="ORF">GLYMA_20G093100</name>
</gene>
<sequence>MFIIHSMRTHFTDTSQSQSQLHASLLFYCTGNFQLDVCVFLLPCKTSNSIPFHPHS</sequence>